<protein>
    <submittedName>
        <fullName evidence="2">Uncharacterized protein</fullName>
    </submittedName>
</protein>
<dbReference type="EMBL" id="DF237988">
    <property type="protein sequence ID" value="GAQ92520.1"/>
    <property type="molecule type" value="Genomic_DNA"/>
</dbReference>
<evidence type="ECO:0000313" key="3">
    <source>
        <dbReference type="Proteomes" id="UP000054558"/>
    </source>
</evidence>
<gene>
    <name evidence="2" type="ORF">KFL_010390010</name>
</gene>
<evidence type="ECO:0000313" key="2">
    <source>
        <dbReference type="EMBL" id="GAQ92520.1"/>
    </source>
</evidence>
<dbReference type="AlphaFoldDB" id="A0A1Y1INS2"/>
<reference evidence="2 3" key="1">
    <citation type="journal article" date="2014" name="Nat. Commun.">
        <title>Klebsormidium flaccidum genome reveals primary factors for plant terrestrial adaptation.</title>
        <authorList>
            <person name="Hori K."/>
            <person name="Maruyama F."/>
            <person name="Fujisawa T."/>
            <person name="Togashi T."/>
            <person name="Yamamoto N."/>
            <person name="Seo M."/>
            <person name="Sato S."/>
            <person name="Yamada T."/>
            <person name="Mori H."/>
            <person name="Tajima N."/>
            <person name="Moriyama T."/>
            <person name="Ikeuchi M."/>
            <person name="Watanabe M."/>
            <person name="Wada H."/>
            <person name="Kobayashi K."/>
            <person name="Saito M."/>
            <person name="Masuda T."/>
            <person name="Sasaki-Sekimoto Y."/>
            <person name="Mashiguchi K."/>
            <person name="Awai K."/>
            <person name="Shimojima M."/>
            <person name="Masuda S."/>
            <person name="Iwai M."/>
            <person name="Nobusawa T."/>
            <person name="Narise T."/>
            <person name="Kondo S."/>
            <person name="Saito H."/>
            <person name="Sato R."/>
            <person name="Murakawa M."/>
            <person name="Ihara Y."/>
            <person name="Oshima-Yamada Y."/>
            <person name="Ohtaka K."/>
            <person name="Satoh M."/>
            <person name="Sonobe K."/>
            <person name="Ishii M."/>
            <person name="Ohtani R."/>
            <person name="Kanamori-Sato M."/>
            <person name="Honoki R."/>
            <person name="Miyazaki D."/>
            <person name="Mochizuki H."/>
            <person name="Umetsu J."/>
            <person name="Higashi K."/>
            <person name="Shibata D."/>
            <person name="Kamiya Y."/>
            <person name="Sato N."/>
            <person name="Nakamura Y."/>
            <person name="Tabata S."/>
            <person name="Ida S."/>
            <person name="Kurokawa K."/>
            <person name="Ohta H."/>
        </authorList>
    </citation>
    <scope>NUCLEOTIDE SEQUENCE [LARGE SCALE GENOMIC DNA]</scope>
    <source>
        <strain evidence="2 3">NIES-2285</strain>
    </source>
</reference>
<feature type="compositionally biased region" description="Basic and acidic residues" evidence="1">
    <location>
        <begin position="317"/>
        <end position="329"/>
    </location>
</feature>
<feature type="region of interest" description="Disordered" evidence="1">
    <location>
        <begin position="271"/>
        <end position="292"/>
    </location>
</feature>
<feature type="compositionally biased region" description="Basic and acidic residues" evidence="1">
    <location>
        <begin position="274"/>
        <end position="292"/>
    </location>
</feature>
<evidence type="ECO:0000256" key="1">
    <source>
        <dbReference type="SAM" id="MobiDB-lite"/>
    </source>
</evidence>
<feature type="region of interest" description="Disordered" evidence="1">
    <location>
        <begin position="317"/>
        <end position="341"/>
    </location>
</feature>
<organism evidence="2 3">
    <name type="scientific">Klebsormidium nitens</name>
    <name type="common">Green alga</name>
    <name type="synonym">Ulothrix nitens</name>
    <dbReference type="NCBI Taxonomy" id="105231"/>
    <lineage>
        <taxon>Eukaryota</taxon>
        <taxon>Viridiplantae</taxon>
        <taxon>Streptophyta</taxon>
        <taxon>Klebsormidiophyceae</taxon>
        <taxon>Klebsormidiales</taxon>
        <taxon>Klebsormidiaceae</taxon>
        <taxon>Klebsormidium</taxon>
    </lineage>
</organism>
<proteinExistence type="predicted"/>
<accession>A0A1Y1INS2</accession>
<dbReference type="Proteomes" id="UP000054558">
    <property type="component" value="Unassembled WGS sequence"/>
</dbReference>
<name>A0A1Y1INS2_KLENI</name>
<keyword evidence="3" id="KW-1185">Reference proteome</keyword>
<sequence length="451" mass="50229">MLANAPNNIALFSLLHNSRVRARYLGSDFQRLLVSPPGAIFYRGLNVHDGEESAGAILKELINLLSSLKTSQGKLVSLVVGANHLPQCKWAYQHVQELVAGFMSAAVPLWSRRPQGCCKLTQEYVLEKDRIHDELQRSNVENKQLAQKLELAAEKQKENQLDLKTTIQELQAELLESEGASVLALGKSRAAHQQLEAEVSEAQRESMRAQEELEQVQLRLDESTLSIQKLEAQLLEARSDGEDARASIRQLEAEVRKGKGEGEAVVNELTQRLQESEKARDRALRDAEDSRESNKIVKELEGVTACLKEELLSLARGSKDAGEKVDSPKVGRKRSLHEENLSIKKRKGKGPVYVRRIPIECNKLRGTLVVKKDMESRQTVAEVEGCQCESCGGKGESLAVGEFELKHAGSKARKWVTSFKAVCKDGALLSLKDVLDLEPFRIVNRRGCKRQ</sequence>